<dbReference type="PANTHER" id="PTHR21683:SF3">
    <property type="entry name" value="CILIA AND FLAGELLA ASSOCIATED PROTEIN 100"/>
    <property type="match status" value="1"/>
</dbReference>
<dbReference type="InterPro" id="IPR051147">
    <property type="entry name" value="CFAP_domain-containing"/>
</dbReference>
<evidence type="ECO:0000313" key="6">
    <source>
        <dbReference type="Proteomes" id="UP000465112"/>
    </source>
</evidence>
<keyword evidence="6" id="KW-1185">Reference proteome</keyword>
<evidence type="ECO:0000256" key="1">
    <source>
        <dbReference type="ARBA" id="ARBA00023054"/>
    </source>
</evidence>
<name>A0A6A5EXK7_PERFL</name>
<gene>
    <name evidence="5" type="ORF">PFLUV_G00002910</name>
</gene>
<evidence type="ECO:0000259" key="4">
    <source>
        <dbReference type="Pfam" id="PF13863"/>
    </source>
</evidence>
<dbReference type="Pfam" id="PF13863">
    <property type="entry name" value="DUF4200"/>
    <property type="match status" value="1"/>
</dbReference>
<proteinExistence type="predicted"/>
<dbReference type="EMBL" id="VHII01000001">
    <property type="protein sequence ID" value="KAF1394617.1"/>
    <property type="molecule type" value="Genomic_DNA"/>
</dbReference>
<comment type="caution">
    <text evidence="5">The sequence shown here is derived from an EMBL/GenBank/DDBJ whole genome shotgun (WGS) entry which is preliminary data.</text>
</comment>
<keyword evidence="1 2" id="KW-0175">Coiled coil</keyword>
<sequence length="480" mass="55607">MEKGTIQVKVPGSNSRSTERRKKELRTLLAMCVEDETEPKNNLALPKQKQDSPDQNMSLMKEEMKRDRQCDIERKRAQLEASLMKSRKEIKKLKKTIITKTAHMKQLEQSLGIENKISEQCLRRIEKKAEDARTLFEKENQKRKEANSTTAKLTEDIGTLKSELAKIEDILNKYKRYKNILFKLSPPEWQQGSGSSPGPVVPSSREPTLSSARDDTLCKTHIINLSFFGIAGSQNSQPDCNSSKCEEKLELYFSDPQQLLDLMAELTEQNLCLIPHSTRVDETLQELKQTIDATWKKMKKDDERLTLQVNDMEERIRNEMERATLLKKKVQLHDSLKTQDQDILLDALGAKVTEVHCRCVDSRLTNLSTLEKLSSVEYRMTVVLELIENIPEEELETLRMIKDNERKSRQREEQLRLEMERKIEMMKKCFKKSHGESKKITGRRLMPRCIPLGQKVKVSDEDNVPNEEELHAFLFTAEDS</sequence>
<evidence type="ECO:0000256" key="3">
    <source>
        <dbReference type="SAM" id="MobiDB-lite"/>
    </source>
</evidence>
<evidence type="ECO:0000256" key="2">
    <source>
        <dbReference type="SAM" id="Coils"/>
    </source>
</evidence>
<feature type="domain" description="DUF4200" evidence="4">
    <location>
        <begin position="73"/>
        <end position="186"/>
    </location>
</feature>
<protein>
    <recommendedName>
        <fullName evidence="4">DUF4200 domain-containing protein</fullName>
    </recommendedName>
</protein>
<dbReference type="Proteomes" id="UP000465112">
    <property type="component" value="Chromosome 1"/>
</dbReference>
<feature type="region of interest" description="Disordered" evidence="3">
    <location>
        <begin position="1"/>
        <end position="23"/>
    </location>
</feature>
<organism evidence="5 6">
    <name type="scientific">Perca fluviatilis</name>
    <name type="common">European perch</name>
    <dbReference type="NCBI Taxonomy" id="8168"/>
    <lineage>
        <taxon>Eukaryota</taxon>
        <taxon>Metazoa</taxon>
        <taxon>Chordata</taxon>
        <taxon>Craniata</taxon>
        <taxon>Vertebrata</taxon>
        <taxon>Euteleostomi</taxon>
        <taxon>Actinopterygii</taxon>
        <taxon>Neopterygii</taxon>
        <taxon>Teleostei</taxon>
        <taxon>Neoteleostei</taxon>
        <taxon>Acanthomorphata</taxon>
        <taxon>Eupercaria</taxon>
        <taxon>Perciformes</taxon>
        <taxon>Percoidei</taxon>
        <taxon>Percidae</taxon>
        <taxon>Percinae</taxon>
        <taxon>Perca</taxon>
    </lineage>
</organism>
<accession>A0A6A5EXK7</accession>
<reference evidence="5 6" key="1">
    <citation type="submission" date="2019-06" db="EMBL/GenBank/DDBJ databases">
        <title>A chromosome-scale genome assembly of the European perch, Perca fluviatilis.</title>
        <authorList>
            <person name="Roques C."/>
            <person name="Zahm M."/>
            <person name="Cabau C."/>
            <person name="Klopp C."/>
            <person name="Bouchez O."/>
            <person name="Donnadieu C."/>
            <person name="Kuhl H."/>
            <person name="Gislard M."/>
            <person name="Guendouz S."/>
            <person name="Journot L."/>
            <person name="Haffray P."/>
            <person name="Bestin A."/>
            <person name="Morvezen R."/>
            <person name="Feron R."/>
            <person name="Wen M."/>
            <person name="Jouanno E."/>
            <person name="Herpin A."/>
            <person name="Schartl M."/>
            <person name="Postlethwait J."/>
            <person name="Schaerlinger B."/>
            <person name="Chardard D."/>
            <person name="Lecocq T."/>
            <person name="Poncet C."/>
            <person name="Jaffrelo L."/>
            <person name="Lampietro C."/>
            <person name="Guiguen Y."/>
        </authorList>
    </citation>
    <scope>NUCLEOTIDE SEQUENCE [LARGE SCALE GENOMIC DNA]</scope>
    <source>
        <tissue evidence="5">Blood</tissue>
    </source>
</reference>
<dbReference type="PANTHER" id="PTHR21683">
    <property type="entry name" value="COILED-COIL DOMAIN-CONTAINING PROTEIN 42 LIKE-2-LIKE-RELATED"/>
    <property type="match status" value="1"/>
</dbReference>
<dbReference type="InterPro" id="IPR025252">
    <property type="entry name" value="DUF4200"/>
</dbReference>
<dbReference type="GO" id="GO:0005856">
    <property type="term" value="C:cytoskeleton"/>
    <property type="evidence" value="ECO:0007669"/>
    <property type="project" value="UniProtKB-ARBA"/>
</dbReference>
<feature type="region of interest" description="Disordered" evidence="3">
    <location>
        <begin position="36"/>
        <end position="55"/>
    </location>
</feature>
<feature type="coiled-coil region" evidence="2">
    <location>
        <begin position="302"/>
        <end position="329"/>
    </location>
</feature>
<feature type="region of interest" description="Disordered" evidence="3">
    <location>
        <begin position="188"/>
        <end position="212"/>
    </location>
</feature>
<feature type="compositionally biased region" description="Low complexity" evidence="3">
    <location>
        <begin position="188"/>
        <end position="207"/>
    </location>
</feature>
<evidence type="ECO:0000313" key="5">
    <source>
        <dbReference type="EMBL" id="KAF1394617.1"/>
    </source>
</evidence>
<dbReference type="AlphaFoldDB" id="A0A6A5EXK7"/>